<proteinExistence type="predicted"/>
<dbReference type="Proteomes" id="UP001530293">
    <property type="component" value="Unassembled WGS sequence"/>
</dbReference>
<gene>
    <name evidence="3" type="ORF">ACHAWU_001896</name>
</gene>
<comment type="caution">
    <text evidence="3">The sequence shown here is derived from an EMBL/GenBank/DDBJ whole genome shotgun (WGS) entry which is preliminary data.</text>
</comment>
<organism evidence="3 4">
    <name type="scientific">Discostella pseudostelligera</name>
    <dbReference type="NCBI Taxonomy" id="259834"/>
    <lineage>
        <taxon>Eukaryota</taxon>
        <taxon>Sar</taxon>
        <taxon>Stramenopiles</taxon>
        <taxon>Ochrophyta</taxon>
        <taxon>Bacillariophyta</taxon>
        <taxon>Coscinodiscophyceae</taxon>
        <taxon>Thalassiosirophycidae</taxon>
        <taxon>Stephanodiscales</taxon>
        <taxon>Stephanodiscaceae</taxon>
        <taxon>Discostella</taxon>
    </lineage>
</organism>
<protein>
    <recommendedName>
        <fullName evidence="5">Gustatory receptor</fullName>
    </recommendedName>
</protein>
<dbReference type="EMBL" id="JALLBG020000068">
    <property type="protein sequence ID" value="KAL3768206.1"/>
    <property type="molecule type" value="Genomic_DNA"/>
</dbReference>
<evidence type="ECO:0000256" key="2">
    <source>
        <dbReference type="SAM" id="SignalP"/>
    </source>
</evidence>
<feature type="transmembrane region" description="Helical" evidence="1">
    <location>
        <begin position="231"/>
        <end position="255"/>
    </location>
</feature>
<keyword evidence="1" id="KW-0812">Transmembrane</keyword>
<feature type="non-terminal residue" evidence="3">
    <location>
        <position position="1"/>
    </location>
</feature>
<keyword evidence="4" id="KW-1185">Reference proteome</keyword>
<feature type="signal peptide" evidence="2">
    <location>
        <begin position="1"/>
        <end position="20"/>
    </location>
</feature>
<feature type="transmembrane region" description="Helical" evidence="1">
    <location>
        <begin position="133"/>
        <end position="157"/>
    </location>
</feature>
<reference evidence="3 4" key="1">
    <citation type="submission" date="2024-10" db="EMBL/GenBank/DDBJ databases">
        <title>Updated reference genomes for cyclostephanoid diatoms.</title>
        <authorList>
            <person name="Roberts W.R."/>
            <person name="Alverson A.J."/>
        </authorList>
    </citation>
    <scope>NUCLEOTIDE SEQUENCE [LARGE SCALE GENOMIC DNA]</scope>
    <source>
        <strain evidence="3 4">AJA232-27</strain>
    </source>
</reference>
<evidence type="ECO:0008006" key="5">
    <source>
        <dbReference type="Google" id="ProtNLM"/>
    </source>
</evidence>
<sequence length="269" mass="30261">LSILAVINAILLRSAYTTLAQRQASYPTWLRNVRSRQFIMSTIYVGGCAFRSILPCHHTLRRALVGCYASTGFVGRCVATIAELGAADQAGLLLREIGHATNDGVITFLSYLMVPLLVSAELFSWYACVTTNYIGSIVEESLWAMCAFLSIVALLRCYNEYVGREQRDFIHKALTLNMVYFTYMVSVDVPNYIKGHIANTTDGTSYYNLIDGLKTLINITEHKITWSYEDWRYAMCWMTLYFSIACWSSIGVVNAPRMDMGLARQKIVG</sequence>
<keyword evidence="1" id="KW-0472">Membrane</keyword>
<accession>A0ABD3MZF3</accession>
<evidence type="ECO:0000313" key="3">
    <source>
        <dbReference type="EMBL" id="KAL3768206.1"/>
    </source>
</evidence>
<evidence type="ECO:0000313" key="4">
    <source>
        <dbReference type="Proteomes" id="UP001530293"/>
    </source>
</evidence>
<feature type="chain" id="PRO_5044870043" description="Gustatory receptor" evidence="2">
    <location>
        <begin position="21"/>
        <end position="269"/>
    </location>
</feature>
<evidence type="ECO:0000256" key="1">
    <source>
        <dbReference type="SAM" id="Phobius"/>
    </source>
</evidence>
<keyword evidence="1" id="KW-1133">Transmembrane helix</keyword>
<feature type="transmembrane region" description="Helical" evidence="1">
    <location>
        <begin position="105"/>
        <end position="127"/>
    </location>
</feature>
<dbReference type="AlphaFoldDB" id="A0ABD3MZF3"/>
<name>A0ABD3MZF3_9STRA</name>
<keyword evidence="2" id="KW-0732">Signal</keyword>